<dbReference type="FunFam" id="2.10.230.10:FF:000002">
    <property type="entry name" value="Molecular chaperone DnaJ"/>
    <property type="match status" value="1"/>
</dbReference>
<dbReference type="AlphaFoldDB" id="A0A5J4SYF4"/>
<dbReference type="GO" id="GO:0042026">
    <property type="term" value="P:protein refolding"/>
    <property type="evidence" value="ECO:0007669"/>
    <property type="project" value="TreeGrafter"/>
</dbReference>
<dbReference type="InterPro" id="IPR001305">
    <property type="entry name" value="HSP_DnaJ_Cys-rich_dom"/>
</dbReference>
<dbReference type="InterPro" id="IPR012724">
    <property type="entry name" value="DnaJ"/>
</dbReference>
<accession>A0A5J4SYF4</accession>
<dbReference type="SUPFAM" id="SSF49493">
    <property type="entry name" value="HSP40/DnaJ peptide-binding domain"/>
    <property type="match status" value="2"/>
</dbReference>
<dbReference type="GO" id="GO:0006260">
    <property type="term" value="P:DNA replication"/>
    <property type="evidence" value="ECO:0007669"/>
    <property type="project" value="UniProtKB-KW"/>
</dbReference>
<dbReference type="InterPro" id="IPR036869">
    <property type="entry name" value="J_dom_sf"/>
</dbReference>
<dbReference type="GO" id="GO:0031072">
    <property type="term" value="F:heat shock protein binding"/>
    <property type="evidence" value="ECO:0007669"/>
    <property type="project" value="InterPro"/>
</dbReference>
<keyword evidence="8" id="KW-0143">Chaperone</keyword>
<evidence type="ECO:0000313" key="11">
    <source>
        <dbReference type="EMBL" id="KAA6350752.1"/>
    </source>
</evidence>
<dbReference type="InterPro" id="IPR036410">
    <property type="entry name" value="HSP_DnaJ_Cys-rich_dom_sf"/>
</dbReference>
<evidence type="ECO:0000256" key="7">
    <source>
        <dbReference type="ARBA" id="ARBA00023016"/>
    </source>
</evidence>
<keyword evidence="4" id="KW-0677">Repeat</keyword>
<dbReference type="NCBIfam" id="NF008035">
    <property type="entry name" value="PRK10767.1"/>
    <property type="match status" value="1"/>
</dbReference>
<dbReference type="GO" id="GO:0005737">
    <property type="term" value="C:cytoplasm"/>
    <property type="evidence" value="ECO:0007669"/>
    <property type="project" value="TreeGrafter"/>
</dbReference>
<sequence length="396" mass="42849">MAKRDYYEVLEVSKDASADEIKKAYRKKAIQYHPDKNPGDKQAEEKFKEAAEAYDVLSNQDKRDRYDRFGHAGMGGAAGNGGPFGGDFSGGGMSMDDIFSMFGDIFGGRGGFSGFTGGFGNSGQQQQRYFRGSDLRVKVKLTLREISTGAEKKFKLKKYIPCSHCGGTGSDGQGIETCSTCKGSGTVIRRQQTILGTMQTQSVCPTCNGEGKIIKNKCKECSGEGITYGEEVVSVQIPAGVSEGMQLSMNGKGSAGKHNGVPGDLLIQIEEESHPELIRDENDLIYNLLLSFPVAVLGGTVEIPTIDSKVKVKIAPGTQPGKVLRLRGKGLPQIQGGGYGYGSSMGDLLVNISVYVPEALSRDEKSILEKLEFSDNFKPNNNVKERMFKNFKSSFD</sequence>
<keyword evidence="2" id="KW-0235">DNA replication</keyword>
<gene>
    <name evidence="11" type="ORF">EZS27_001856</name>
</gene>
<name>A0A5J4SYF4_9ZZZZ</name>
<evidence type="ECO:0000256" key="3">
    <source>
        <dbReference type="ARBA" id="ARBA00022723"/>
    </source>
</evidence>
<dbReference type="InterPro" id="IPR018253">
    <property type="entry name" value="DnaJ_domain_CS"/>
</dbReference>
<protein>
    <submittedName>
        <fullName evidence="11">Chaperone protein DnaJ</fullName>
    </submittedName>
</protein>
<dbReference type="SMART" id="SM00271">
    <property type="entry name" value="DnaJ"/>
    <property type="match status" value="1"/>
</dbReference>
<dbReference type="FunFam" id="1.10.287.110:FF:000034">
    <property type="entry name" value="Chaperone protein DnaJ"/>
    <property type="match status" value="1"/>
</dbReference>
<dbReference type="Gene3D" id="1.10.287.110">
    <property type="entry name" value="DnaJ domain"/>
    <property type="match status" value="1"/>
</dbReference>
<dbReference type="CDD" id="cd10747">
    <property type="entry name" value="DnaJ_C"/>
    <property type="match status" value="1"/>
</dbReference>
<dbReference type="PANTHER" id="PTHR43096:SF48">
    <property type="entry name" value="CHAPERONE PROTEIN DNAJ"/>
    <property type="match status" value="1"/>
</dbReference>
<dbReference type="PROSITE" id="PS00636">
    <property type="entry name" value="DNAJ_1"/>
    <property type="match status" value="1"/>
</dbReference>
<dbReference type="Pfam" id="PF01556">
    <property type="entry name" value="DnaJ_C"/>
    <property type="match status" value="1"/>
</dbReference>
<dbReference type="FunFam" id="2.60.260.20:FF:000005">
    <property type="entry name" value="Chaperone protein dnaJ 1, mitochondrial"/>
    <property type="match status" value="1"/>
</dbReference>
<organism evidence="11">
    <name type="scientific">termite gut metagenome</name>
    <dbReference type="NCBI Taxonomy" id="433724"/>
    <lineage>
        <taxon>unclassified sequences</taxon>
        <taxon>metagenomes</taxon>
        <taxon>organismal metagenomes</taxon>
    </lineage>
</organism>
<evidence type="ECO:0000256" key="4">
    <source>
        <dbReference type="ARBA" id="ARBA00022737"/>
    </source>
</evidence>
<evidence type="ECO:0000256" key="2">
    <source>
        <dbReference type="ARBA" id="ARBA00022705"/>
    </source>
</evidence>
<proteinExistence type="inferred from homology"/>
<feature type="domain" description="J" evidence="9">
    <location>
        <begin position="5"/>
        <end position="70"/>
    </location>
</feature>
<keyword evidence="6" id="KW-0862">Zinc</keyword>
<keyword evidence="3" id="KW-0479">Metal-binding</keyword>
<dbReference type="PRINTS" id="PR00625">
    <property type="entry name" value="JDOMAIN"/>
</dbReference>
<dbReference type="EMBL" id="SNRY01000023">
    <property type="protein sequence ID" value="KAA6350752.1"/>
    <property type="molecule type" value="Genomic_DNA"/>
</dbReference>
<feature type="domain" description="CR-type" evidence="10">
    <location>
        <begin position="149"/>
        <end position="230"/>
    </location>
</feature>
<comment type="caution">
    <text evidence="11">The sequence shown here is derived from an EMBL/GenBank/DDBJ whole genome shotgun (WGS) entry which is preliminary data.</text>
</comment>
<dbReference type="NCBIfam" id="TIGR02349">
    <property type="entry name" value="DnaJ_bact"/>
    <property type="match status" value="1"/>
</dbReference>
<dbReference type="HAMAP" id="MF_01152">
    <property type="entry name" value="DnaJ"/>
    <property type="match status" value="1"/>
</dbReference>
<dbReference type="CDD" id="cd06257">
    <property type="entry name" value="DnaJ"/>
    <property type="match status" value="1"/>
</dbReference>
<dbReference type="NCBIfam" id="NF010882">
    <property type="entry name" value="PRK14289.1"/>
    <property type="match status" value="1"/>
</dbReference>
<dbReference type="CDD" id="cd10719">
    <property type="entry name" value="DnaJ_zf"/>
    <property type="match status" value="1"/>
</dbReference>
<dbReference type="PROSITE" id="PS51188">
    <property type="entry name" value="ZF_CR"/>
    <property type="match status" value="1"/>
</dbReference>
<dbReference type="Pfam" id="PF00684">
    <property type="entry name" value="DnaJ_CXXCXGXG"/>
    <property type="match status" value="1"/>
</dbReference>
<dbReference type="GO" id="GO:0008270">
    <property type="term" value="F:zinc ion binding"/>
    <property type="evidence" value="ECO:0007669"/>
    <property type="project" value="UniProtKB-KW"/>
</dbReference>
<evidence type="ECO:0000256" key="6">
    <source>
        <dbReference type="ARBA" id="ARBA00022833"/>
    </source>
</evidence>
<dbReference type="Gene3D" id="2.60.260.20">
    <property type="entry name" value="Urease metallochaperone UreE, N-terminal domain"/>
    <property type="match status" value="2"/>
</dbReference>
<dbReference type="PANTHER" id="PTHR43096">
    <property type="entry name" value="DNAJ HOMOLOG 1, MITOCHONDRIAL-RELATED"/>
    <property type="match status" value="1"/>
</dbReference>
<evidence type="ECO:0000259" key="9">
    <source>
        <dbReference type="PROSITE" id="PS50076"/>
    </source>
</evidence>
<evidence type="ECO:0000256" key="8">
    <source>
        <dbReference type="ARBA" id="ARBA00023186"/>
    </source>
</evidence>
<dbReference type="GO" id="GO:0051082">
    <property type="term" value="F:unfolded protein binding"/>
    <property type="evidence" value="ECO:0007669"/>
    <property type="project" value="InterPro"/>
</dbReference>
<dbReference type="InterPro" id="IPR002939">
    <property type="entry name" value="DnaJ_C"/>
</dbReference>
<evidence type="ECO:0000256" key="5">
    <source>
        <dbReference type="ARBA" id="ARBA00022771"/>
    </source>
</evidence>
<dbReference type="PROSITE" id="PS50076">
    <property type="entry name" value="DNAJ_2"/>
    <property type="match status" value="1"/>
</dbReference>
<evidence type="ECO:0000259" key="10">
    <source>
        <dbReference type="PROSITE" id="PS51188"/>
    </source>
</evidence>
<dbReference type="GO" id="GO:0009408">
    <property type="term" value="P:response to heat"/>
    <property type="evidence" value="ECO:0007669"/>
    <property type="project" value="InterPro"/>
</dbReference>
<dbReference type="SUPFAM" id="SSF57938">
    <property type="entry name" value="DnaJ/Hsp40 cysteine-rich domain"/>
    <property type="match status" value="1"/>
</dbReference>
<dbReference type="InterPro" id="IPR008971">
    <property type="entry name" value="HSP40/DnaJ_pept-bd"/>
</dbReference>
<dbReference type="SUPFAM" id="SSF46565">
    <property type="entry name" value="Chaperone J-domain"/>
    <property type="match status" value="1"/>
</dbReference>
<evidence type="ECO:0000256" key="1">
    <source>
        <dbReference type="ARBA" id="ARBA00022490"/>
    </source>
</evidence>
<keyword evidence="7" id="KW-0346">Stress response</keyword>
<keyword evidence="1" id="KW-0963">Cytoplasm</keyword>
<reference evidence="11" key="1">
    <citation type="submission" date="2019-03" db="EMBL/GenBank/DDBJ databases">
        <title>Single cell metagenomics reveals metabolic interactions within the superorganism composed of flagellate Streblomastix strix and complex community of Bacteroidetes bacteria on its surface.</title>
        <authorList>
            <person name="Treitli S.C."/>
            <person name="Kolisko M."/>
            <person name="Husnik F."/>
            <person name="Keeling P."/>
            <person name="Hampl V."/>
        </authorList>
    </citation>
    <scope>NUCLEOTIDE SEQUENCE</scope>
    <source>
        <strain evidence="11">STM</strain>
    </source>
</reference>
<keyword evidence="5" id="KW-0863">Zinc-finger</keyword>
<dbReference type="GO" id="GO:0005524">
    <property type="term" value="F:ATP binding"/>
    <property type="evidence" value="ECO:0007669"/>
    <property type="project" value="InterPro"/>
</dbReference>
<dbReference type="Pfam" id="PF00226">
    <property type="entry name" value="DnaJ"/>
    <property type="match status" value="1"/>
</dbReference>
<dbReference type="InterPro" id="IPR001623">
    <property type="entry name" value="DnaJ_domain"/>
</dbReference>
<dbReference type="Gene3D" id="2.10.230.10">
    <property type="entry name" value="Heat shock protein DnaJ, cysteine-rich domain"/>
    <property type="match status" value="1"/>
</dbReference>